<name>A0A6A7ZX65_RHIML</name>
<gene>
    <name evidence="2" type="ORF">GHK45_24430</name>
</gene>
<dbReference type="AlphaFoldDB" id="A0A6A7ZX65"/>
<reference evidence="2" key="1">
    <citation type="journal article" date="2013" name="Genome Biol.">
        <title>Comparative genomics of the core and accessory genomes of 48 Sinorhizobium strains comprising five genospecies.</title>
        <authorList>
            <person name="Sugawara M."/>
            <person name="Epstein B."/>
            <person name="Badgley B.D."/>
            <person name="Unno T."/>
            <person name="Xu L."/>
            <person name="Reese J."/>
            <person name="Gyaneshwar P."/>
            <person name="Denny R."/>
            <person name="Mudge J."/>
            <person name="Bharti A.K."/>
            <person name="Farmer A.D."/>
            <person name="May G.D."/>
            <person name="Woodward J.E."/>
            <person name="Medigue C."/>
            <person name="Vallenet D."/>
            <person name="Lajus A."/>
            <person name="Rouy Z."/>
            <person name="Martinez-Vaz B."/>
            <person name="Tiffin P."/>
            <person name="Young N.D."/>
            <person name="Sadowsky M.J."/>
        </authorList>
    </citation>
    <scope>NUCLEOTIDE SEQUENCE</scope>
    <source>
        <strain evidence="2">M30</strain>
    </source>
</reference>
<dbReference type="Gene3D" id="3.30.70.3580">
    <property type="entry name" value="Antirestriction protein"/>
    <property type="match status" value="1"/>
</dbReference>
<comment type="similarity">
    <text evidence="1">Belongs to the antirestriction protein family.</text>
</comment>
<dbReference type="InterPro" id="IPR042297">
    <property type="entry name" value="Antirestriction_sf"/>
</dbReference>
<organism evidence="2">
    <name type="scientific">Rhizobium meliloti</name>
    <name type="common">Ensifer meliloti</name>
    <name type="synonym">Sinorhizobium meliloti</name>
    <dbReference type="NCBI Taxonomy" id="382"/>
    <lineage>
        <taxon>Bacteria</taxon>
        <taxon>Pseudomonadati</taxon>
        <taxon>Pseudomonadota</taxon>
        <taxon>Alphaproteobacteria</taxon>
        <taxon>Hyphomicrobiales</taxon>
        <taxon>Rhizobiaceae</taxon>
        <taxon>Sinorhizobium/Ensifer group</taxon>
        <taxon>Sinorhizobium</taxon>
    </lineage>
</organism>
<dbReference type="EMBL" id="WISP01000174">
    <property type="protein sequence ID" value="MQW06758.1"/>
    <property type="molecule type" value="Genomic_DNA"/>
</dbReference>
<evidence type="ECO:0000313" key="2">
    <source>
        <dbReference type="EMBL" id="MQW06758.1"/>
    </source>
</evidence>
<protein>
    <submittedName>
        <fullName evidence="2">Antirestriction protein</fullName>
    </submittedName>
</protein>
<comment type="caution">
    <text evidence="2">The sequence shown here is derived from an EMBL/GenBank/DDBJ whole genome shotgun (WGS) entry which is preliminary data.</text>
</comment>
<accession>A0A6A7ZX65</accession>
<proteinExistence type="inferred from homology"/>
<dbReference type="InterPro" id="IPR004914">
    <property type="entry name" value="Antirestrict"/>
</dbReference>
<dbReference type="Pfam" id="PF03230">
    <property type="entry name" value="Antirestrict"/>
    <property type="match status" value="1"/>
</dbReference>
<sequence length="158" mass="17245">MERGLSGLNPVASLESTSMSTSVIAPQSATIVPEASRPEFLPTLFGRSLLIVAENAVYSLMERLSPLDYGGGFWAFYEHEGKPLFLAPQSKSRFRITGEITGFQGEVSAEAAGIIATLFAFSHLSFQYQSEHLSEGYGRLYAYSADHPEAVEIFQAID</sequence>
<evidence type="ECO:0000256" key="1">
    <source>
        <dbReference type="ARBA" id="ARBA00008618"/>
    </source>
</evidence>